<reference evidence="1" key="2">
    <citation type="journal article" date="2015" name="Fish Shellfish Immunol.">
        <title>Early steps in the European eel (Anguilla anguilla)-Vibrio vulnificus interaction in the gills: Role of the RtxA13 toxin.</title>
        <authorList>
            <person name="Callol A."/>
            <person name="Pajuelo D."/>
            <person name="Ebbesson L."/>
            <person name="Teles M."/>
            <person name="MacKenzie S."/>
            <person name="Amaro C."/>
        </authorList>
    </citation>
    <scope>NUCLEOTIDE SEQUENCE</scope>
</reference>
<accession>A0A0E9WEQ0</accession>
<reference evidence="1" key="1">
    <citation type="submission" date="2014-11" db="EMBL/GenBank/DDBJ databases">
        <authorList>
            <person name="Amaro Gonzalez C."/>
        </authorList>
    </citation>
    <scope>NUCLEOTIDE SEQUENCE</scope>
</reference>
<dbReference type="EMBL" id="GBXM01020604">
    <property type="protein sequence ID" value="JAH87973.1"/>
    <property type="molecule type" value="Transcribed_RNA"/>
</dbReference>
<dbReference type="AlphaFoldDB" id="A0A0E9WEQ0"/>
<organism evidence="1">
    <name type="scientific">Anguilla anguilla</name>
    <name type="common">European freshwater eel</name>
    <name type="synonym">Muraena anguilla</name>
    <dbReference type="NCBI Taxonomy" id="7936"/>
    <lineage>
        <taxon>Eukaryota</taxon>
        <taxon>Metazoa</taxon>
        <taxon>Chordata</taxon>
        <taxon>Craniata</taxon>
        <taxon>Vertebrata</taxon>
        <taxon>Euteleostomi</taxon>
        <taxon>Actinopterygii</taxon>
        <taxon>Neopterygii</taxon>
        <taxon>Teleostei</taxon>
        <taxon>Anguilliformes</taxon>
        <taxon>Anguillidae</taxon>
        <taxon>Anguilla</taxon>
    </lineage>
</organism>
<evidence type="ECO:0000313" key="1">
    <source>
        <dbReference type="EMBL" id="JAH87973.1"/>
    </source>
</evidence>
<proteinExistence type="predicted"/>
<protein>
    <submittedName>
        <fullName evidence="1">Uncharacterized protein</fullName>
    </submittedName>
</protein>
<sequence length="27" mass="3142">MLYSRRLPKIISPVEMLSLHIAMHPHA</sequence>
<name>A0A0E9WEQ0_ANGAN</name>